<comment type="caution">
    <text evidence="1">The sequence shown here is derived from an EMBL/GenBank/DDBJ whole genome shotgun (WGS) entry which is preliminary data.</text>
</comment>
<dbReference type="RefSeq" id="WP_320687554.1">
    <property type="nucleotide sequence ID" value="NZ_JAXBLV010000189.1"/>
</dbReference>
<evidence type="ECO:0000313" key="2">
    <source>
        <dbReference type="Proteomes" id="UP001272242"/>
    </source>
</evidence>
<accession>A0ABU5F0K0</accession>
<dbReference type="Proteomes" id="UP001272242">
    <property type="component" value="Unassembled WGS sequence"/>
</dbReference>
<evidence type="ECO:0000313" key="1">
    <source>
        <dbReference type="EMBL" id="MDY3561085.1"/>
    </source>
</evidence>
<gene>
    <name evidence="1" type="ORF">R5W23_002344</name>
</gene>
<sequence length="186" mass="20483">MAGVNPDLSLDILLRHYQPHEGWRDWFSGAYAKAMDSPRPDVRLEGWKTAATIFGDMHAPVFCLFVCHYGRSLVPADSPAFLGHIDLCMWELGLASPARPTEDGAVPLGDVGAPDGFNRDATRAEAWLAEQLRPFGGRADHAAAFAMRLTAARFGLIHGPADPSVAQVLDASLWVSKGRKAWWRFW</sequence>
<reference evidence="2" key="1">
    <citation type="journal article" date="2023" name="Mar. Drugs">
        <title>Gemmata algarum, a Novel Planctomycete Isolated from an Algal Mat, Displays Antimicrobial Activity.</title>
        <authorList>
            <person name="Kumar G."/>
            <person name="Kallscheuer N."/>
            <person name="Kashif M."/>
            <person name="Ahamad S."/>
            <person name="Jagadeeshwari U."/>
            <person name="Pannikurungottu S."/>
            <person name="Haufschild T."/>
            <person name="Kabuu M."/>
            <person name="Sasikala C."/>
            <person name="Jogler C."/>
            <person name="Ramana C."/>
        </authorList>
    </citation>
    <scope>NUCLEOTIDE SEQUENCE [LARGE SCALE GENOMIC DNA]</scope>
    <source>
        <strain evidence="2">JC673</strain>
    </source>
</reference>
<protein>
    <submittedName>
        <fullName evidence="1">Uncharacterized protein</fullName>
    </submittedName>
</protein>
<name>A0ABU5F0K0_9BACT</name>
<keyword evidence="2" id="KW-1185">Reference proteome</keyword>
<dbReference type="EMBL" id="JAXBLV010000189">
    <property type="protein sequence ID" value="MDY3561085.1"/>
    <property type="molecule type" value="Genomic_DNA"/>
</dbReference>
<proteinExistence type="predicted"/>
<organism evidence="1 2">
    <name type="scientific">Gemmata algarum</name>
    <dbReference type="NCBI Taxonomy" id="2975278"/>
    <lineage>
        <taxon>Bacteria</taxon>
        <taxon>Pseudomonadati</taxon>
        <taxon>Planctomycetota</taxon>
        <taxon>Planctomycetia</taxon>
        <taxon>Gemmatales</taxon>
        <taxon>Gemmataceae</taxon>
        <taxon>Gemmata</taxon>
    </lineage>
</organism>